<organism evidence="9 10">
    <name type="scientific">Pseudomonas benzenivorans</name>
    <dbReference type="NCBI Taxonomy" id="556533"/>
    <lineage>
        <taxon>Bacteria</taxon>
        <taxon>Pseudomonadati</taxon>
        <taxon>Pseudomonadota</taxon>
        <taxon>Gammaproteobacteria</taxon>
        <taxon>Pseudomonadales</taxon>
        <taxon>Pseudomonadaceae</taxon>
        <taxon>Pseudomonas</taxon>
    </lineage>
</organism>
<feature type="domain" description="Acyl-CoA oxidase/dehydrogenase middle" evidence="7">
    <location>
        <begin position="122"/>
        <end position="215"/>
    </location>
</feature>
<dbReference type="InterPro" id="IPR009100">
    <property type="entry name" value="AcylCoA_DH/oxidase_NM_dom_sf"/>
</dbReference>
<dbReference type="Gene3D" id="1.10.540.10">
    <property type="entry name" value="Acyl-CoA dehydrogenase/oxidase, N-terminal domain"/>
    <property type="match status" value="1"/>
</dbReference>
<evidence type="ECO:0000256" key="5">
    <source>
        <dbReference type="RuleBase" id="RU362125"/>
    </source>
</evidence>
<protein>
    <submittedName>
        <fullName evidence="9">Acyl-CoA dehydrogenase family protein</fullName>
    </submittedName>
</protein>
<evidence type="ECO:0000256" key="4">
    <source>
        <dbReference type="ARBA" id="ARBA00022827"/>
    </source>
</evidence>
<dbReference type="Pfam" id="PF02771">
    <property type="entry name" value="Acyl-CoA_dh_N"/>
    <property type="match status" value="1"/>
</dbReference>
<dbReference type="PANTHER" id="PTHR43831:SF1">
    <property type="entry name" value="ISOBUTYRYL-COA DEHYDROGENASE, MITOCHONDRIAL"/>
    <property type="match status" value="1"/>
</dbReference>
<dbReference type="SUPFAM" id="SSF47203">
    <property type="entry name" value="Acyl-CoA dehydrogenase C-terminal domain-like"/>
    <property type="match status" value="1"/>
</dbReference>
<keyword evidence="3 5" id="KW-0285">Flavoprotein</keyword>
<proteinExistence type="inferred from homology"/>
<evidence type="ECO:0000259" key="8">
    <source>
        <dbReference type="Pfam" id="PF02771"/>
    </source>
</evidence>
<dbReference type="InterPro" id="IPR046373">
    <property type="entry name" value="Acyl-CoA_Oxase/DH_mid-dom_sf"/>
</dbReference>
<evidence type="ECO:0000259" key="6">
    <source>
        <dbReference type="Pfam" id="PF00441"/>
    </source>
</evidence>
<dbReference type="EMBL" id="CP137892">
    <property type="protein sequence ID" value="WPC06259.1"/>
    <property type="molecule type" value="Genomic_DNA"/>
</dbReference>
<dbReference type="PANTHER" id="PTHR43831">
    <property type="entry name" value="ISOBUTYRYL-COA DEHYDROGENASE"/>
    <property type="match status" value="1"/>
</dbReference>
<dbReference type="Pfam" id="PF00441">
    <property type="entry name" value="Acyl-CoA_dh_1"/>
    <property type="match status" value="1"/>
</dbReference>
<evidence type="ECO:0000256" key="1">
    <source>
        <dbReference type="ARBA" id="ARBA00001974"/>
    </source>
</evidence>
<feature type="domain" description="Acyl-CoA dehydrogenase/oxidase N-terminal" evidence="8">
    <location>
        <begin position="6"/>
        <end position="117"/>
    </location>
</feature>
<dbReference type="InterPro" id="IPR009075">
    <property type="entry name" value="AcylCo_DH/oxidase_C"/>
</dbReference>
<dbReference type="InterPro" id="IPR037069">
    <property type="entry name" value="AcylCoA_DH/ox_N_sf"/>
</dbReference>
<dbReference type="InterPro" id="IPR006091">
    <property type="entry name" value="Acyl-CoA_Oxase/DH_mid-dom"/>
</dbReference>
<name>A0ABZ0PZH5_9PSED</name>
<dbReference type="Gene3D" id="2.40.110.10">
    <property type="entry name" value="Butyryl-CoA Dehydrogenase, subunit A, domain 2"/>
    <property type="match status" value="1"/>
</dbReference>
<dbReference type="InterPro" id="IPR036250">
    <property type="entry name" value="AcylCo_DH-like_C"/>
</dbReference>
<keyword evidence="10" id="KW-1185">Reference proteome</keyword>
<reference evidence="9 10" key="1">
    <citation type="submission" date="2023-11" db="EMBL/GenBank/DDBJ databases">
        <title>Complete genome of Pseudomonas benzenivorans BA3361.</title>
        <authorList>
            <person name="Shin S.Y."/>
            <person name="Song J."/>
            <person name="Kang H."/>
        </authorList>
    </citation>
    <scope>NUCLEOTIDE SEQUENCE [LARGE SCALE GENOMIC DNA]</scope>
    <source>
        <strain evidence="9 10">HNIBRBA3361</strain>
    </source>
</reference>
<gene>
    <name evidence="9" type="ORF">SBP02_05770</name>
</gene>
<evidence type="ECO:0000259" key="7">
    <source>
        <dbReference type="Pfam" id="PF02770"/>
    </source>
</evidence>
<dbReference type="InterPro" id="IPR052547">
    <property type="entry name" value="Mito_Isobutyryl-CoADH"/>
</dbReference>
<dbReference type="Pfam" id="PF02770">
    <property type="entry name" value="Acyl-CoA_dh_M"/>
    <property type="match status" value="1"/>
</dbReference>
<accession>A0ABZ0PZH5</accession>
<keyword evidence="5" id="KW-0560">Oxidoreductase</keyword>
<dbReference type="InterPro" id="IPR006089">
    <property type="entry name" value="Acyl-CoA_DH_CS"/>
</dbReference>
<dbReference type="Proteomes" id="UP001305928">
    <property type="component" value="Chromosome"/>
</dbReference>
<evidence type="ECO:0000256" key="3">
    <source>
        <dbReference type="ARBA" id="ARBA00022630"/>
    </source>
</evidence>
<evidence type="ECO:0000256" key="2">
    <source>
        <dbReference type="ARBA" id="ARBA00009347"/>
    </source>
</evidence>
<dbReference type="RefSeq" id="WP_318645440.1">
    <property type="nucleotide sequence ID" value="NZ_CP137892.1"/>
</dbReference>
<evidence type="ECO:0000313" key="10">
    <source>
        <dbReference type="Proteomes" id="UP001305928"/>
    </source>
</evidence>
<dbReference type="PROSITE" id="PS00073">
    <property type="entry name" value="ACYL_COA_DH_2"/>
    <property type="match status" value="1"/>
</dbReference>
<comment type="cofactor">
    <cofactor evidence="1 5">
        <name>FAD</name>
        <dbReference type="ChEBI" id="CHEBI:57692"/>
    </cofactor>
</comment>
<dbReference type="InterPro" id="IPR013786">
    <property type="entry name" value="AcylCoA_DH/ox_N"/>
</dbReference>
<evidence type="ECO:0000313" key="9">
    <source>
        <dbReference type="EMBL" id="WPC06259.1"/>
    </source>
</evidence>
<feature type="domain" description="Acyl-CoA dehydrogenase/oxidase C-terminal" evidence="6">
    <location>
        <begin position="227"/>
        <end position="377"/>
    </location>
</feature>
<dbReference type="Gene3D" id="1.20.140.10">
    <property type="entry name" value="Butyryl-CoA Dehydrogenase, subunit A, domain 3"/>
    <property type="match status" value="1"/>
</dbReference>
<comment type="similarity">
    <text evidence="2 5">Belongs to the acyl-CoA dehydrogenase family.</text>
</comment>
<dbReference type="SUPFAM" id="SSF56645">
    <property type="entry name" value="Acyl-CoA dehydrogenase NM domain-like"/>
    <property type="match status" value="1"/>
</dbReference>
<keyword evidence="4 5" id="KW-0274">FAD</keyword>
<sequence>MDFELSDEQRLLVDSARAFARHELAPHAGDWDREHHFPVEVIKRAGEQGYLALYLGEEDGGLGLSRLSAALIFEQLAAGCVATTAYMTIHNMAIWMLASFADAELKARWLPRLVSGELLASYCLTEPDAGSDAARLATRARREGEHYVLDGSKCFISGAGSTDVLIVMARTGQEGAKGISCFLVPADAEGVKYGRNELKMGWCAQPTRSISFEGVRIPAGNRIGPEGQGFVYAMKGLDGGRLNIASCSLGAAQAALEQALRYVEERKQFGKPLSEFQALQFKLADMLTALTASRQMVRLAAHKLDNRHGEASLYCAMAKRFATDQCFALCNEALQLHGGYGYLNDYPLERWVRDSRVHQILEGTNEIMRVIIARRLLEQGGMLDRLL</sequence>
<dbReference type="PIRSF" id="PIRSF016578">
    <property type="entry name" value="HsaA"/>
    <property type="match status" value="1"/>
</dbReference>